<evidence type="ECO:0000313" key="4">
    <source>
        <dbReference type="Proteomes" id="UP000247702"/>
    </source>
</evidence>
<keyword evidence="3" id="KW-0808">Transferase</keyword>
<evidence type="ECO:0000259" key="1">
    <source>
        <dbReference type="PROSITE" id="PS50011"/>
    </source>
</evidence>
<name>A0A2Z6RKQ9_9GLOM</name>
<accession>A0A2Z6RKQ9</accession>
<gene>
    <name evidence="3" type="ORF">RCL2_002621100</name>
    <name evidence="2" type="ORF">RclHR1_20810003</name>
</gene>
<dbReference type="EMBL" id="BEXD01001204">
    <property type="protein sequence ID" value="GBB92916.1"/>
    <property type="molecule type" value="Genomic_DNA"/>
</dbReference>
<dbReference type="Proteomes" id="UP000247702">
    <property type="component" value="Unassembled WGS sequence"/>
</dbReference>
<reference evidence="2 4" key="1">
    <citation type="submission" date="2017-11" db="EMBL/GenBank/DDBJ databases">
        <title>The genome of Rhizophagus clarus HR1 reveals common genetic basis of auxotrophy among arbuscular mycorrhizal fungi.</title>
        <authorList>
            <person name="Kobayashi Y."/>
        </authorList>
    </citation>
    <scope>NUCLEOTIDE SEQUENCE [LARGE SCALE GENOMIC DNA]</scope>
    <source>
        <strain evidence="2 4">HR1</strain>
    </source>
</reference>
<dbReference type="Gene3D" id="1.10.10.1010">
    <property type="entry name" value="Intein homing endonuclease, domain IV"/>
    <property type="match status" value="1"/>
</dbReference>
<sequence length="1247" mass="144428">MILCGECNQENKGDGWCKSCNAKHFQQNFKNWTSGNNDVDKFIQDTQLSAEYFYKVLEWIPYNRLYNIEYITKGGFSKVYKANWIDGYIYKWDDKNQNWERREPNKIVALKSLNNSENITLEFMDEIMFHHKLVEYNSSIVQLYGITKNPDANDYVMVIDYAEHGSLRNYLGRNYNKLDWNTKLRELWHIAVGLNMIHKKKLIHRDLHSGNILRSSNYAMINDFGLCKPADYNISENIKYTKKNVYGVLPYIAPEILRGQNYTQASDVYSFGIIMYEVISGLPPYHDINYDENLVIKICKGLRPRFNIKVPQIIVHLIKRCLDADPLDRPTSEEIENILNTWSNDYSNQAELKEQIKVAEEENNNSSSYTVQSGNLGISYKIHSEAIYTSRLLNFDDLPESKNADDYYYKQNDDLISRKFAVTAKYKSRKILLRSSIILTRKISSRKLGETTQKLNEDCKVKEEFQVTVKLTIQGETMSPSSNSKNDYRSTKNLIKNLSPKQQIIKQFKLNHGLFLDGCSIEPSKNAVFVEEGELNMGLYEGQPLVYTSINHQNSHINLLSFKDNYNDVELIKHLKQFDICVNFPVAKITYTANITESFLNFVDSNGITLHDVYGHLFSRKILIGGKLFISDLKSATSKQADFFKFLLTWTYDSAKYNKGISFSNSRTMEFFPKIITSDGEKLDTPSQLFNWMNSLYQKNMACIICYSNLVPISELRFNKSLSIDAAELRFDTSSSINEKQPGVANFKDKLNLEEWVKDKTHVNLIRWIKEFQLLQGLVINKHFELENSKKIAINFINIPNVVSSDKLYLEMIKPTTSLEEYLIFNDRNEYLDKDNVILPIIKELIKSDDLSYDDYTNFLVKFERYRISLSRTDIEPSEEFKQAIEKALENMKPFVILQSVFNEFGYFFPLNITLGKSLKSILQSSSSNNFKKVDLGSSTLTFETLISHLANLKISYLLTQKGDIIEKDDLSNWIENIKNTDNLEIIEYDNIISLYNVLDAEQQKKIDVVLNNQNDSKIIMTGIVDLEDLDNNNIEHYKRINIIPSLGEENYEVFGSVISDKKENLKSNFFVRFGLYDVNGFSAMIKTLNKNNKINITECYILWMIIGTPSKLLVFSPRNRELQVDFIKESVTLQRNNSYCSIKTFHKLSQGDTVSFNFYCSTTNYEPINIKLIGWTKNSILFQVLDETLTNSEATIIMDICVCILSSEYKSIKIDNGEESFHSCYLNLIGHTLTRENFIEKSSKEN</sequence>
<feature type="domain" description="Protein kinase" evidence="1">
    <location>
        <begin position="65"/>
        <end position="343"/>
    </location>
</feature>
<evidence type="ECO:0000313" key="2">
    <source>
        <dbReference type="EMBL" id="GBB92916.1"/>
    </source>
</evidence>
<proteinExistence type="predicted"/>
<dbReference type="InterPro" id="IPR011009">
    <property type="entry name" value="Kinase-like_dom_sf"/>
</dbReference>
<keyword evidence="3" id="KW-0418">Kinase</keyword>
<dbReference type="AlphaFoldDB" id="A0A2Z6RKQ9"/>
<dbReference type="Proteomes" id="UP000615446">
    <property type="component" value="Unassembled WGS sequence"/>
</dbReference>
<dbReference type="GO" id="GO:0005524">
    <property type="term" value="F:ATP binding"/>
    <property type="evidence" value="ECO:0007669"/>
    <property type="project" value="InterPro"/>
</dbReference>
<dbReference type="GO" id="GO:0004674">
    <property type="term" value="F:protein serine/threonine kinase activity"/>
    <property type="evidence" value="ECO:0007669"/>
    <property type="project" value="TreeGrafter"/>
</dbReference>
<keyword evidence="4" id="KW-1185">Reference proteome</keyword>
<protein>
    <submittedName>
        <fullName evidence="3">Kinase-like domain-containing protein</fullName>
    </submittedName>
</protein>
<dbReference type="InterPro" id="IPR051681">
    <property type="entry name" value="Ser/Thr_Kinases-Pseudokinases"/>
</dbReference>
<dbReference type="PANTHER" id="PTHR44329">
    <property type="entry name" value="SERINE/THREONINE-PROTEIN KINASE TNNI3K-RELATED"/>
    <property type="match status" value="1"/>
</dbReference>
<organism evidence="2 4">
    <name type="scientific">Rhizophagus clarus</name>
    <dbReference type="NCBI Taxonomy" id="94130"/>
    <lineage>
        <taxon>Eukaryota</taxon>
        <taxon>Fungi</taxon>
        <taxon>Fungi incertae sedis</taxon>
        <taxon>Mucoromycota</taxon>
        <taxon>Glomeromycotina</taxon>
        <taxon>Glomeromycetes</taxon>
        <taxon>Glomerales</taxon>
        <taxon>Glomeraceae</taxon>
        <taxon>Rhizophagus</taxon>
    </lineage>
</organism>
<dbReference type="InterPro" id="IPR001245">
    <property type="entry name" value="Ser-Thr/Tyr_kinase_cat_dom"/>
</dbReference>
<evidence type="ECO:0000313" key="3">
    <source>
        <dbReference type="EMBL" id="GES99728.1"/>
    </source>
</evidence>
<comment type="caution">
    <text evidence="2">The sequence shown here is derived from an EMBL/GenBank/DDBJ whole genome shotgun (WGS) entry which is preliminary data.</text>
</comment>
<reference evidence="3" key="2">
    <citation type="submission" date="2019-10" db="EMBL/GenBank/DDBJ databases">
        <title>Conservation and host-specific expression of non-tandemly repeated heterogenous ribosome RNA gene in arbuscular mycorrhizal fungi.</title>
        <authorList>
            <person name="Maeda T."/>
            <person name="Kobayashi Y."/>
            <person name="Nakagawa T."/>
            <person name="Ezawa T."/>
            <person name="Yamaguchi K."/>
            <person name="Bino T."/>
            <person name="Nishimoto Y."/>
            <person name="Shigenobu S."/>
            <person name="Kawaguchi M."/>
        </authorList>
    </citation>
    <scope>NUCLEOTIDE SEQUENCE</scope>
    <source>
        <strain evidence="3">HR1</strain>
    </source>
</reference>
<dbReference type="Gene3D" id="1.10.510.10">
    <property type="entry name" value="Transferase(Phosphotransferase) domain 1"/>
    <property type="match status" value="1"/>
</dbReference>
<dbReference type="SUPFAM" id="SSF56112">
    <property type="entry name" value="Protein kinase-like (PK-like)"/>
    <property type="match status" value="1"/>
</dbReference>
<dbReference type="InterPro" id="IPR000719">
    <property type="entry name" value="Prot_kinase_dom"/>
</dbReference>
<dbReference type="OrthoDB" id="2338404at2759"/>
<dbReference type="Pfam" id="PF07714">
    <property type="entry name" value="PK_Tyr_Ser-Thr"/>
    <property type="match status" value="1"/>
</dbReference>
<dbReference type="EMBL" id="BLAL01000285">
    <property type="protein sequence ID" value="GES99728.1"/>
    <property type="molecule type" value="Genomic_DNA"/>
</dbReference>
<dbReference type="PROSITE" id="PS50011">
    <property type="entry name" value="PROTEIN_KINASE_DOM"/>
    <property type="match status" value="1"/>
</dbReference>